<dbReference type="OrthoDB" id="5444681at2"/>
<evidence type="ECO:0000313" key="1">
    <source>
        <dbReference type="EMBL" id="SCB90868.1"/>
    </source>
</evidence>
<dbReference type="AlphaFoldDB" id="A0A1C4A891"/>
<gene>
    <name evidence="1" type="ORF">GA0061081_102291</name>
</gene>
<sequence length="501" mass="56411">MKKTTLAMGIVAVLGVSYVGTAWYTGNIIERDIDSQLALITNNVNQIQDKFTFNIEKSNYDKGIFSTKLHLKVTSSQNQSLDEIATPQKLFDDDITIHHGPFPIAALVKGTFVPQMAWLEYEMTEQTNQRLWKLADNQPFISGHMGISYGEYVTAKLTSKAIKFMDNDFDIGKGYFTFSGYIDGTDMTANLQLDRLPFLSDDTYDFNVIFSDLNLSLTPLSTLDEVDYKLNIGNIKYSFSTYSIAGLDIDNIKSTGKFNYKTQDMDSQGSIDKMILESPPSLYTPNIKPLVFNNITMKQKSVLNKASNIIDNSCFANIDSIIYGQQNLGNIQTDVEFQSLNRGWSSNLFDMNDMNLNDINPKQNIKFSLNKFNWHTPAGDIDININLMLDVFDIYGMSLVQDPYENINAIKFKLEAPFDALARLSAQIENPNDNNVTPQQITKANQMIQLAANLLKSKSSFLMLSNGKTDGFYLDVNLAKDSDEVEVNGKTMSKEEFLDNL</sequence>
<dbReference type="Proteomes" id="UP000199670">
    <property type="component" value="Unassembled WGS sequence"/>
</dbReference>
<reference evidence="2" key="1">
    <citation type="submission" date="2016-08" db="EMBL/GenBank/DDBJ databases">
        <authorList>
            <person name="Varghese N."/>
            <person name="Submissions Spin"/>
        </authorList>
    </citation>
    <scope>NUCLEOTIDE SEQUENCE [LARGE SCALE GENOMIC DNA]</scope>
    <source>
        <strain evidence="2">R-53248</strain>
    </source>
</reference>
<dbReference type="InterPro" id="IPR010352">
    <property type="entry name" value="DUF945"/>
</dbReference>
<keyword evidence="2" id="KW-1185">Reference proteome</keyword>
<dbReference type="EMBL" id="FMAQ01000002">
    <property type="protein sequence ID" value="SCB90868.1"/>
    <property type="molecule type" value="Genomic_DNA"/>
</dbReference>
<protein>
    <submittedName>
        <fullName evidence="1">Uncharacterized conserved protein YdgA, DUF945 family</fullName>
    </submittedName>
</protein>
<organism evidence="1 2">
    <name type="scientific">Gilliamella bombicola</name>
    <dbReference type="NCBI Taxonomy" id="1798182"/>
    <lineage>
        <taxon>Bacteria</taxon>
        <taxon>Pseudomonadati</taxon>
        <taxon>Pseudomonadota</taxon>
        <taxon>Gammaproteobacteria</taxon>
        <taxon>Orbales</taxon>
        <taxon>Orbaceae</taxon>
        <taxon>Gilliamella</taxon>
    </lineage>
</organism>
<name>A0A1C4A891_9GAMM</name>
<evidence type="ECO:0000313" key="2">
    <source>
        <dbReference type="Proteomes" id="UP000199670"/>
    </source>
</evidence>
<dbReference type="Pfam" id="PF06097">
    <property type="entry name" value="DUF945"/>
    <property type="match status" value="2"/>
</dbReference>
<dbReference type="STRING" id="1798182.GA0061081_102291"/>
<dbReference type="RefSeq" id="WP_091347093.1">
    <property type="nucleotide sequence ID" value="NZ_FMAQ01000002.1"/>
</dbReference>
<proteinExistence type="predicted"/>
<accession>A0A1C4A891</accession>